<dbReference type="InterPro" id="IPR039718">
    <property type="entry name" value="Rrm1"/>
</dbReference>
<dbReference type="PRINTS" id="PR01183">
    <property type="entry name" value="RIBORDTASEM1"/>
</dbReference>
<sequence>MNHVDPIQVTQKVVHQGVTTVELDNLATETAANLATKHPDYAILAPTGKPASMVSEETYQNVMAHKETLDSAIIYNCDFSYIYFGFKTLELSYLIHLNGHIAEQPQHMIMRVAVGIHSDNIEHVLQTYNLMSEQYFTHATPTLFNAGIYDTLKNYALICKSAGGIGISIHNIRATRSYIAGTNGYSNGIVPMLRAYNATARYVDQGGNKRPGAFAIYLVRARDLFYALWKPDLFMKCVEGGGNRSLFCPNEPLDFMRSMATRGWARETVPAQKLWYAILKAQIETGNPFMLYKDACNEHGVIKSSNLCTEIIEYSSPDEPALHDVAKTVTIDLNRVMDRNYYPIPEARHSNMRSCPIGIGAQGLANAFMALKMPFDSPEAKELNLKIFETIYHGAAKASCKMAKADGPYEAWMGSPAQQGQLQYDLWGITPTDLWDWDTLKEKIAKYGLRNSLLTALMPTAPTSQMLGFNKCVEPYTSNIYTCRVLSGEFQVAGLWQINRVVNHGGGRQRKDGFYEHTPAHWSTTISVSQDARSAGLGKYLCGMQGIQCTLSLHRAGMLSSRNVL</sequence>
<reference evidence="5" key="1">
    <citation type="journal article" date="2019" name="Environ. Microbiol.">
        <title>Fungal ecological strategies reflected in gene transcription - a case study of two litter decomposers.</title>
        <authorList>
            <person name="Barbi F."/>
            <person name="Kohler A."/>
            <person name="Barry K."/>
            <person name="Baskaran P."/>
            <person name="Daum C."/>
            <person name="Fauchery L."/>
            <person name="Ihrmark K."/>
            <person name="Kuo A."/>
            <person name="LaButti K."/>
            <person name="Lipzen A."/>
            <person name="Morin E."/>
            <person name="Grigoriev I.V."/>
            <person name="Henrissat B."/>
            <person name="Lindahl B."/>
            <person name="Martin F."/>
        </authorList>
    </citation>
    <scope>NUCLEOTIDE SEQUENCE</scope>
    <source>
        <strain evidence="5">JB14</strain>
    </source>
</reference>
<comment type="function">
    <text evidence="3">Provides the precursors necessary for DNA synthesis. Catalyzes the biosynthesis of deoxyribonucleotides from the corresponding ribonucleotides.</text>
</comment>
<dbReference type="GO" id="GO:0005971">
    <property type="term" value="C:ribonucleoside-diphosphate reductase complex"/>
    <property type="evidence" value="ECO:0007669"/>
    <property type="project" value="TreeGrafter"/>
</dbReference>
<dbReference type="InterPro" id="IPR008926">
    <property type="entry name" value="RNR_R1-su_N"/>
</dbReference>
<dbReference type="SUPFAM" id="SSF51998">
    <property type="entry name" value="PFL-like glycyl radical enzymes"/>
    <property type="match status" value="1"/>
</dbReference>
<proteinExistence type="inferred from homology"/>
<name>A0A6A4HC63_9AGAR</name>
<dbReference type="GO" id="GO:0005524">
    <property type="term" value="F:ATP binding"/>
    <property type="evidence" value="ECO:0007669"/>
    <property type="project" value="InterPro"/>
</dbReference>
<dbReference type="Proteomes" id="UP000799118">
    <property type="component" value="Unassembled WGS sequence"/>
</dbReference>
<dbReference type="SUPFAM" id="SSF48168">
    <property type="entry name" value="R1 subunit of ribonucleotide reductase, N-terminal domain"/>
    <property type="match status" value="1"/>
</dbReference>
<keyword evidence="6" id="KW-1185">Reference proteome</keyword>
<dbReference type="InterPro" id="IPR000788">
    <property type="entry name" value="RNR_lg_C"/>
</dbReference>
<protein>
    <recommendedName>
        <fullName evidence="4">Ribonucleotide reductase large subunit domain-containing protein</fullName>
    </recommendedName>
</protein>
<dbReference type="Pfam" id="PF02867">
    <property type="entry name" value="Ribonuc_red_lgC"/>
    <property type="match status" value="2"/>
</dbReference>
<accession>A0A6A4HC63</accession>
<organism evidence="5 6">
    <name type="scientific">Gymnopus androsaceus JB14</name>
    <dbReference type="NCBI Taxonomy" id="1447944"/>
    <lineage>
        <taxon>Eukaryota</taxon>
        <taxon>Fungi</taxon>
        <taxon>Dikarya</taxon>
        <taxon>Basidiomycota</taxon>
        <taxon>Agaricomycotina</taxon>
        <taxon>Agaricomycetes</taxon>
        <taxon>Agaricomycetidae</taxon>
        <taxon>Agaricales</taxon>
        <taxon>Marasmiineae</taxon>
        <taxon>Omphalotaceae</taxon>
        <taxon>Gymnopus</taxon>
    </lineage>
</organism>
<dbReference type="Gene3D" id="3.20.70.20">
    <property type="match status" value="1"/>
</dbReference>
<dbReference type="PANTHER" id="PTHR11573">
    <property type="entry name" value="RIBONUCLEOSIDE-DIPHOSPHATE REDUCTASE LARGE CHAIN"/>
    <property type="match status" value="1"/>
</dbReference>
<keyword evidence="2" id="KW-0215">Deoxyribonucleotide synthesis</keyword>
<gene>
    <name evidence="5" type="ORF">BT96DRAFT_958461</name>
</gene>
<dbReference type="GO" id="GO:0009263">
    <property type="term" value="P:deoxyribonucleotide biosynthetic process"/>
    <property type="evidence" value="ECO:0007669"/>
    <property type="project" value="UniProtKB-KW"/>
</dbReference>
<dbReference type="AlphaFoldDB" id="A0A6A4HC63"/>
<dbReference type="EMBL" id="ML769528">
    <property type="protein sequence ID" value="KAE9395571.1"/>
    <property type="molecule type" value="Genomic_DNA"/>
</dbReference>
<evidence type="ECO:0000256" key="1">
    <source>
        <dbReference type="ARBA" id="ARBA00010406"/>
    </source>
</evidence>
<dbReference type="InterPro" id="IPR013346">
    <property type="entry name" value="NrdE_NrdA_C"/>
</dbReference>
<comment type="similarity">
    <text evidence="1">Belongs to the ribonucleoside diphosphate reductase large chain family.</text>
</comment>
<dbReference type="PROSITE" id="PS00089">
    <property type="entry name" value="RIBORED_LARGE"/>
    <property type="match status" value="1"/>
</dbReference>
<dbReference type="PANTHER" id="PTHR11573:SF6">
    <property type="entry name" value="RIBONUCLEOSIDE-DIPHOSPHATE REDUCTASE LARGE SUBUNIT"/>
    <property type="match status" value="1"/>
</dbReference>
<evidence type="ECO:0000313" key="6">
    <source>
        <dbReference type="Proteomes" id="UP000799118"/>
    </source>
</evidence>
<feature type="domain" description="Ribonucleotide reductase large subunit" evidence="4">
    <location>
        <begin position="437"/>
        <end position="459"/>
    </location>
</feature>
<evidence type="ECO:0000313" key="5">
    <source>
        <dbReference type="EMBL" id="KAE9395571.1"/>
    </source>
</evidence>
<evidence type="ECO:0000259" key="4">
    <source>
        <dbReference type="PROSITE" id="PS00089"/>
    </source>
</evidence>
<dbReference type="GO" id="GO:0004748">
    <property type="term" value="F:ribonucleoside-diphosphate reductase activity, thioredoxin disulfide as acceptor"/>
    <property type="evidence" value="ECO:0007669"/>
    <property type="project" value="UniProtKB-EC"/>
</dbReference>
<dbReference type="UniPathway" id="UPA00326"/>
<evidence type="ECO:0000256" key="2">
    <source>
        <dbReference type="ARBA" id="ARBA00023116"/>
    </source>
</evidence>
<evidence type="ECO:0000256" key="3">
    <source>
        <dbReference type="ARBA" id="ARBA00024942"/>
    </source>
</evidence>
<dbReference type="OrthoDB" id="3000483at2759"/>